<proteinExistence type="evidence at transcript level"/>
<reference evidence="1" key="2">
    <citation type="journal article" date="2006" name="Korean J. Parasitol.">
        <title>Identification of differentially expressed cDNAs in Acanthamoeba culbertsoni after mouse brain passage.</title>
        <authorList>
            <person name="Han K.L."/>
            <person name="Lee J."/>
            <person name="Kim D.S."/>
            <person name="Park S.J."/>
            <person name="Im K.I."/>
            <person name="Yong T.S."/>
        </authorList>
    </citation>
    <scope>NUCLEOTIDE SEQUENCE</scope>
</reference>
<protein>
    <submittedName>
        <fullName evidence="1">Protein 4G</fullName>
    </submittedName>
</protein>
<accession>Q8I868</accession>
<reference evidence="1" key="1">
    <citation type="submission" date="2002-10" db="EMBL/GenBank/DDBJ databases">
        <authorList>
            <person name="Han K."/>
            <person name="Park S."/>
            <person name="Im S."/>
            <person name="Yong T."/>
        </authorList>
    </citation>
    <scope>NUCLEOTIDE SEQUENCE</scope>
</reference>
<feature type="non-terminal residue" evidence="1">
    <location>
        <position position="1"/>
    </location>
</feature>
<dbReference type="EMBL" id="AY161268">
    <property type="protein sequence ID" value="AAN84562.1"/>
    <property type="molecule type" value="mRNA"/>
</dbReference>
<dbReference type="AlphaFoldDB" id="Q8I868"/>
<name>Q8I868_9EUKA</name>
<evidence type="ECO:0000313" key="1">
    <source>
        <dbReference type="EMBL" id="AAN84562.1"/>
    </source>
</evidence>
<organism evidence="1">
    <name type="scientific">Acanthamoeba culbertsoni</name>
    <dbReference type="NCBI Taxonomy" id="43142"/>
    <lineage>
        <taxon>Eukaryota</taxon>
        <taxon>Amoebozoa</taxon>
        <taxon>Discosea</taxon>
        <taxon>Longamoebia</taxon>
        <taxon>Centramoebida</taxon>
        <taxon>Acanthamoebidae</taxon>
        <taxon>Acanthamoeba</taxon>
    </lineage>
</organism>
<sequence>IKLLNVLTSLDSISEYSGRRVALVFSVNGA</sequence>